<dbReference type="AlphaFoldDB" id="A0A4Q1K725"/>
<reference evidence="7" key="1">
    <citation type="submission" date="2019-01" db="EMBL/GenBank/DDBJ databases">
        <title>Cytophagaceae bacterium strain CAR-16.</title>
        <authorList>
            <person name="Chen W.-M."/>
        </authorList>
    </citation>
    <scope>NUCLEOTIDE SEQUENCE [LARGE SCALE GENOMIC DNA]</scope>
    <source>
        <strain evidence="7">LLJ-11</strain>
    </source>
</reference>
<dbReference type="PANTHER" id="PTHR43739">
    <property type="entry name" value="XYLOGLUCANASE (EUROFUNG)"/>
    <property type="match status" value="1"/>
</dbReference>
<feature type="chain" id="PRO_5020793042" evidence="3">
    <location>
        <begin position="23"/>
        <end position="1144"/>
    </location>
</feature>
<evidence type="ECO:0000313" key="7">
    <source>
        <dbReference type="Proteomes" id="UP000290283"/>
    </source>
</evidence>
<dbReference type="Gene3D" id="2.130.10.10">
    <property type="entry name" value="YVTN repeat-like/Quinoprotein amine dehydrogenase"/>
    <property type="match status" value="5"/>
</dbReference>
<dbReference type="InterPro" id="IPR052025">
    <property type="entry name" value="Xyloglucanase_GH74"/>
</dbReference>
<proteinExistence type="predicted"/>
<sequence length="1144" mass="123842">MNKFYTTVLLLFSFFVSFGQYSDDAPWMQNKGDSKQARNFQEITNSFNEYWKDKDFRKKGSGFKPFKRWENYWQNLVKEDGTVLTSEEFWNAWRQKNNAKKNTSRTLPTSNWTPIGPFTHTNTGSWSSGQGRVNFVYVDPSNANTIYIGAPAGGIWKSTNSGANWTPLSDQLPQIGVSGITVDHTNSNVIYIATGDKDGQDTYSVGVLKSTNGGLTWNTTGLSFAGTSDYAGDIIMHPSNNQILWCATNTGIFKTSNGGTTWTNVRTGNFSKGNIRLKPGDPTTVYAVSNTGFYKSTNTGDTFTQINTGLPAISGRLNLDVTAADANYVYILSSTSAQAFQGIYRSTNSGTNWTKISTAATPAIFDGSGQAYYDMALAVSSSNRDEIYTGVLNVWKSTNGGLGFTKLNDWSNPTGAAYTHADIHFLRYYGSKLYAGTDGGIYVSTDNGINFTDLTAGLQISQFYKVAVSKQSAGKMVGGLQDNGGHAYSSNNWKNYYGADGMDTAVDPTNSNNYYGFIQFGGGLYISNDAGESVGTGVSAPATETGTNDDGGNWVTPLMMNNSGDLFAGYNRLYKLNTCTFNWDVQSNTTIGSGDVEQIAVAPNNDNIMFVSNGSQLYKSVDKGINFSLVYTATGTITSICVNHSNNSIVYLTTSGTGGLALKSTDGGATFTSFSQNLPAVGKNVIKHQGRHSLNPLYLGTSLGVYYRDDSMAQWEPFEINLPNVSVSDLEVNLEDNILTAATYGRGIWQTPIPTETVSNDVKLVEITSPTSEINCAGNISPVVTVKNNGSTAISQVTLNYDYGTGAQNYVWNGTISPNTTQNINIPTITISNKGAYTLNIIANVAGDAYSDNNSGKTVFYINNSEALGVINTFESATDDLLTSAAGCSGVWQKGINTNGALATPGNNVYTVGISSNYADNKKEFLYSKCYNLTNAVNPVIRFKMGFALEENWDVVYVEYSTNMGQTWSVLGTQGTNWYNSNRTVATAGNDCYNCPGAQWTGGTGGSNGSGAVPALTTYFYGLNSLIGQSNVIFRIVFHSDGAQTDLGVTVDDFVIEGTLSNQEFELKNIAIYPNPSKDIFTISLGDKPIDKLQVYDVAGKIIFETGKIIQNQYQLDLSNTATGIYFVKIISDKQNIVKRIIKN</sequence>
<evidence type="ECO:0000256" key="1">
    <source>
        <dbReference type="ARBA" id="ARBA00022729"/>
    </source>
</evidence>
<feature type="domain" description="Sortilin N-terminal" evidence="4">
    <location>
        <begin position="252"/>
        <end position="375"/>
    </location>
</feature>
<dbReference type="Proteomes" id="UP000290283">
    <property type="component" value="Unassembled WGS sequence"/>
</dbReference>
<dbReference type="InterPro" id="IPR031778">
    <property type="entry name" value="Sortilin_N"/>
</dbReference>
<evidence type="ECO:0000259" key="4">
    <source>
        <dbReference type="Pfam" id="PF15902"/>
    </source>
</evidence>
<gene>
    <name evidence="6" type="ORF">EQG63_03705</name>
</gene>
<dbReference type="NCBIfam" id="TIGR04183">
    <property type="entry name" value="Por_Secre_tail"/>
    <property type="match status" value="1"/>
</dbReference>
<keyword evidence="7" id="KW-1185">Reference proteome</keyword>
<comment type="caution">
    <text evidence="6">The sequence shown here is derived from an EMBL/GenBank/DDBJ whole genome shotgun (WGS) entry which is preliminary data.</text>
</comment>
<name>A0A4Q1K725_9FLAO</name>
<feature type="domain" description="Secretion system C-terminal sorting" evidence="5">
    <location>
        <begin position="1072"/>
        <end position="1142"/>
    </location>
</feature>
<evidence type="ECO:0000259" key="5">
    <source>
        <dbReference type="Pfam" id="PF18962"/>
    </source>
</evidence>
<evidence type="ECO:0000313" key="6">
    <source>
        <dbReference type="EMBL" id="RXR21054.1"/>
    </source>
</evidence>
<dbReference type="EMBL" id="SBKO01000001">
    <property type="protein sequence ID" value="RXR21054.1"/>
    <property type="molecule type" value="Genomic_DNA"/>
</dbReference>
<dbReference type="GO" id="GO:0010411">
    <property type="term" value="P:xyloglucan metabolic process"/>
    <property type="evidence" value="ECO:0007669"/>
    <property type="project" value="TreeGrafter"/>
</dbReference>
<dbReference type="Gene3D" id="2.60.120.260">
    <property type="entry name" value="Galactose-binding domain-like"/>
    <property type="match status" value="1"/>
</dbReference>
<dbReference type="RefSeq" id="WP_129434553.1">
    <property type="nucleotide sequence ID" value="NZ_SBKO01000001.1"/>
</dbReference>
<dbReference type="PANTHER" id="PTHR43739:SF5">
    <property type="entry name" value="EXO-ALPHA-SIALIDASE"/>
    <property type="match status" value="1"/>
</dbReference>
<evidence type="ECO:0000256" key="3">
    <source>
        <dbReference type="SAM" id="SignalP"/>
    </source>
</evidence>
<dbReference type="InterPro" id="IPR015943">
    <property type="entry name" value="WD40/YVTN_repeat-like_dom_sf"/>
</dbReference>
<dbReference type="InterPro" id="IPR026444">
    <property type="entry name" value="Secre_tail"/>
</dbReference>
<dbReference type="SUPFAM" id="SSF110296">
    <property type="entry name" value="Oligoxyloglucan reducing end-specific cellobiohydrolase"/>
    <property type="match status" value="2"/>
</dbReference>
<evidence type="ECO:0000256" key="2">
    <source>
        <dbReference type="ARBA" id="ARBA00022737"/>
    </source>
</evidence>
<keyword evidence="2" id="KW-0677">Repeat</keyword>
<dbReference type="Pfam" id="PF15902">
    <property type="entry name" value="Sortilin-Vps10"/>
    <property type="match status" value="1"/>
</dbReference>
<keyword evidence="1 3" id="KW-0732">Signal</keyword>
<protein>
    <submittedName>
        <fullName evidence="6">T9SS type A sorting domain-containing protein</fullName>
    </submittedName>
</protein>
<organism evidence="6 7">
    <name type="scientific">Flavobacterium amnicola</name>
    <dbReference type="NCBI Taxonomy" id="2506422"/>
    <lineage>
        <taxon>Bacteria</taxon>
        <taxon>Pseudomonadati</taxon>
        <taxon>Bacteroidota</taxon>
        <taxon>Flavobacteriia</taxon>
        <taxon>Flavobacteriales</taxon>
        <taxon>Flavobacteriaceae</taxon>
        <taxon>Flavobacterium</taxon>
    </lineage>
</organism>
<accession>A0A4Q1K725</accession>
<dbReference type="OrthoDB" id="9757947at2"/>
<dbReference type="Pfam" id="PF18962">
    <property type="entry name" value="Por_Secre_tail"/>
    <property type="match status" value="1"/>
</dbReference>
<feature type="signal peptide" evidence="3">
    <location>
        <begin position="1"/>
        <end position="22"/>
    </location>
</feature>